<dbReference type="GO" id="GO:0005886">
    <property type="term" value="C:plasma membrane"/>
    <property type="evidence" value="ECO:0007669"/>
    <property type="project" value="UniProtKB-SubCell"/>
</dbReference>
<dbReference type="PANTHER" id="PTHR33445">
    <property type="entry name" value="ATP SYNTHASE SUBUNIT B', CHLOROPLASTIC"/>
    <property type="match status" value="1"/>
</dbReference>
<dbReference type="InterPro" id="IPR002146">
    <property type="entry name" value="ATP_synth_b/b'su_bac/chlpt"/>
</dbReference>
<evidence type="ECO:0000256" key="11">
    <source>
        <dbReference type="ARBA" id="ARBA00025614"/>
    </source>
</evidence>
<evidence type="ECO:0000256" key="13">
    <source>
        <dbReference type="HAMAP-Rule" id="MF_01398"/>
    </source>
</evidence>
<comment type="subcellular location">
    <subcellularLocation>
        <location evidence="13">Cell membrane</location>
        <topology evidence="13">Single-pass membrane protein</topology>
    </subcellularLocation>
    <subcellularLocation>
        <location evidence="12">Endomembrane system</location>
        <topology evidence="12">Single-pass membrane protein</topology>
    </subcellularLocation>
</comment>
<keyword evidence="4 13" id="KW-0812">Transmembrane</keyword>
<evidence type="ECO:0000256" key="2">
    <source>
        <dbReference type="ARBA" id="ARBA00022448"/>
    </source>
</evidence>
<keyword evidence="8 13" id="KW-0472">Membrane</keyword>
<feature type="transmembrane region" description="Helical" evidence="13">
    <location>
        <begin position="60"/>
        <end position="77"/>
    </location>
</feature>
<dbReference type="InterPro" id="IPR050059">
    <property type="entry name" value="ATP_synthase_B_chain"/>
</dbReference>
<keyword evidence="7 13" id="KW-0406">Ion transport</keyword>
<keyword evidence="13" id="KW-1003">Cell membrane</keyword>
<comment type="caution">
    <text evidence="16">The sequence shown here is derived from an EMBL/GenBank/DDBJ whole genome shotgun (WGS) entry which is preliminary data.</text>
</comment>
<keyword evidence="5 13" id="KW-0375">Hydrogen ion transport</keyword>
<evidence type="ECO:0000256" key="12">
    <source>
        <dbReference type="ARBA" id="ARBA00037847"/>
    </source>
</evidence>
<dbReference type="AlphaFoldDB" id="A0A5C6UJF1"/>
<dbReference type="GO" id="GO:0046961">
    <property type="term" value="F:proton-transporting ATPase activity, rotational mechanism"/>
    <property type="evidence" value="ECO:0007669"/>
    <property type="project" value="TreeGrafter"/>
</dbReference>
<keyword evidence="3 13" id="KW-0138">CF(0)</keyword>
<feature type="coiled-coil region" evidence="15">
    <location>
        <begin position="92"/>
        <end position="126"/>
    </location>
</feature>
<evidence type="ECO:0000256" key="9">
    <source>
        <dbReference type="ARBA" id="ARBA00023310"/>
    </source>
</evidence>
<reference evidence="16 17" key="1">
    <citation type="journal article" date="2013" name="Antonie Van Leeuwenhoek">
        <title>Sphingomonas ginsenosidivorax sp. nov., with the ability to transform ginsenosides.</title>
        <authorList>
            <person name="Jin X.F."/>
            <person name="Kim J.K."/>
            <person name="Liu Q.M."/>
            <person name="Kang M.S."/>
            <person name="He D."/>
            <person name="Jin F.X."/>
            <person name="Kim S.C."/>
            <person name="Im W.T."/>
        </authorList>
    </citation>
    <scope>NUCLEOTIDE SEQUENCE [LARGE SCALE GENOMIC DNA]</scope>
    <source>
        <strain evidence="16 17">KHI67</strain>
    </source>
</reference>
<dbReference type="PANTHER" id="PTHR33445:SF1">
    <property type="entry name" value="ATP SYNTHASE SUBUNIT B"/>
    <property type="match status" value="1"/>
</dbReference>
<gene>
    <name evidence="13" type="primary">atpF</name>
    <name evidence="16" type="ORF">FSB78_17760</name>
</gene>
<sequence length="215" mass="22537">MRSAGRRRMANPDTPGKVIAAEGMAPEGAIDNQGLQGHTTAPGTVHHVVDPVDNVLGLNSTGWVAVAALIVVALMLWKKVPCMIGRMLDGRISLIRTQLDEAKALRAEAEALRAEYEAKAKAAHGEAEAMRAHAHHDAAAIIAKAKASAEDLMDRRAKMAEGKIAAAERAAIAEVRARAADAATKAAGVLITEHLGADADRAMIDRSISGLGRPI</sequence>
<comment type="similarity">
    <text evidence="1 13 14">Belongs to the ATPase B chain family.</text>
</comment>
<dbReference type="Proteomes" id="UP000321250">
    <property type="component" value="Unassembled WGS sequence"/>
</dbReference>
<proteinExistence type="inferred from homology"/>
<evidence type="ECO:0000256" key="6">
    <source>
        <dbReference type="ARBA" id="ARBA00022989"/>
    </source>
</evidence>
<evidence type="ECO:0000256" key="8">
    <source>
        <dbReference type="ARBA" id="ARBA00023136"/>
    </source>
</evidence>
<evidence type="ECO:0000256" key="5">
    <source>
        <dbReference type="ARBA" id="ARBA00022781"/>
    </source>
</evidence>
<dbReference type="Pfam" id="PF00430">
    <property type="entry name" value="ATP-synt_B"/>
    <property type="match status" value="1"/>
</dbReference>
<keyword evidence="17" id="KW-1185">Reference proteome</keyword>
<evidence type="ECO:0000313" key="16">
    <source>
        <dbReference type="EMBL" id="TXC72590.1"/>
    </source>
</evidence>
<dbReference type="GO" id="GO:0012505">
    <property type="term" value="C:endomembrane system"/>
    <property type="evidence" value="ECO:0007669"/>
    <property type="project" value="UniProtKB-SubCell"/>
</dbReference>
<evidence type="ECO:0000256" key="4">
    <source>
        <dbReference type="ARBA" id="ARBA00022692"/>
    </source>
</evidence>
<organism evidence="16 17">
    <name type="scientific">Sphingomonas ginsenosidivorax</name>
    <dbReference type="NCBI Taxonomy" id="862135"/>
    <lineage>
        <taxon>Bacteria</taxon>
        <taxon>Pseudomonadati</taxon>
        <taxon>Pseudomonadota</taxon>
        <taxon>Alphaproteobacteria</taxon>
        <taxon>Sphingomonadales</taxon>
        <taxon>Sphingomonadaceae</taxon>
        <taxon>Sphingomonas</taxon>
    </lineage>
</organism>
<evidence type="ECO:0000313" key="17">
    <source>
        <dbReference type="Proteomes" id="UP000321250"/>
    </source>
</evidence>
<evidence type="ECO:0000256" key="3">
    <source>
        <dbReference type="ARBA" id="ARBA00022547"/>
    </source>
</evidence>
<protein>
    <recommendedName>
        <fullName evidence="13">ATP synthase subunit b</fullName>
    </recommendedName>
    <alternativeName>
        <fullName evidence="13">ATP synthase F(0) sector subunit b</fullName>
    </alternativeName>
    <alternativeName>
        <fullName evidence="13">ATPase subunit I</fullName>
    </alternativeName>
    <alternativeName>
        <fullName evidence="13">F-type ATPase subunit b</fullName>
        <shortName evidence="13">F-ATPase subunit b</shortName>
    </alternativeName>
</protein>
<dbReference type="OrthoDB" id="7391503at2"/>
<evidence type="ECO:0000256" key="7">
    <source>
        <dbReference type="ARBA" id="ARBA00023065"/>
    </source>
</evidence>
<dbReference type="GO" id="GO:0046933">
    <property type="term" value="F:proton-transporting ATP synthase activity, rotational mechanism"/>
    <property type="evidence" value="ECO:0007669"/>
    <property type="project" value="UniProtKB-UniRule"/>
</dbReference>
<evidence type="ECO:0000256" key="10">
    <source>
        <dbReference type="ARBA" id="ARBA00025198"/>
    </source>
</evidence>
<name>A0A5C6UJF1_9SPHN</name>
<keyword evidence="9 13" id="KW-0066">ATP synthesis</keyword>
<comment type="subunit">
    <text evidence="13">F-type ATPases have 2 components, F(1) - the catalytic core - and F(0) - the membrane proton channel. F(1) has five subunits: alpha(3), beta(3), gamma(1), delta(1), epsilon(1). F(0) has three main subunits: a(1), b(2) and c(10-14). The alpha and beta chains form an alternating ring which encloses part of the gamma chain. F(1) is attached to F(0) by a central stalk formed by the gamma and epsilon chains, while a peripheral stalk is formed by the delta and b chains.</text>
</comment>
<comment type="function">
    <text evidence="11">Component of the F(0) channel, it forms part of the peripheral stalk, linking F(1) to F(0). The b'-subunit is a diverged and duplicated form of b found in plants and photosynthetic bacteria.</text>
</comment>
<evidence type="ECO:0000256" key="1">
    <source>
        <dbReference type="ARBA" id="ARBA00005513"/>
    </source>
</evidence>
<keyword evidence="2 13" id="KW-0813">Transport</keyword>
<keyword evidence="15" id="KW-0175">Coiled coil</keyword>
<dbReference type="EMBL" id="VOQR01000001">
    <property type="protein sequence ID" value="TXC72590.1"/>
    <property type="molecule type" value="Genomic_DNA"/>
</dbReference>
<keyword evidence="6 13" id="KW-1133">Transmembrane helix</keyword>
<dbReference type="HAMAP" id="MF_01398">
    <property type="entry name" value="ATP_synth_b_bprime"/>
    <property type="match status" value="1"/>
</dbReference>
<accession>A0A5C6UJF1</accession>
<comment type="function">
    <text evidence="10 13">F(1)F(0) ATP synthase produces ATP from ADP in the presence of a proton or sodium gradient. F-type ATPases consist of two structural domains, F(1) containing the extramembraneous catalytic core and F(0) containing the membrane proton channel, linked together by a central stalk and a peripheral stalk. During catalysis, ATP synthesis in the catalytic domain of F(1) is coupled via a rotary mechanism of the central stalk subunits to proton translocation.</text>
</comment>
<evidence type="ECO:0000256" key="14">
    <source>
        <dbReference type="RuleBase" id="RU003848"/>
    </source>
</evidence>
<dbReference type="GO" id="GO:0045259">
    <property type="term" value="C:proton-transporting ATP synthase complex"/>
    <property type="evidence" value="ECO:0007669"/>
    <property type="project" value="UniProtKB-KW"/>
</dbReference>
<evidence type="ECO:0000256" key="15">
    <source>
        <dbReference type="SAM" id="Coils"/>
    </source>
</evidence>